<feature type="binding site" evidence="14">
    <location>
        <position position="527"/>
    </location>
    <ligand>
        <name>substrate</name>
    </ligand>
</feature>
<evidence type="ECO:0000259" key="18">
    <source>
        <dbReference type="Pfam" id="PF21404"/>
    </source>
</evidence>
<dbReference type="InterPro" id="IPR005844">
    <property type="entry name" value="A-D-PHexomutase_a/b/a-I"/>
</dbReference>
<comment type="similarity">
    <text evidence="3 12">Belongs to the phosphohexose mutase family.</text>
</comment>
<dbReference type="SUPFAM" id="SSF55957">
    <property type="entry name" value="Phosphoglucomutase, C-terminal domain"/>
    <property type="match status" value="1"/>
</dbReference>
<dbReference type="InterPro" id="IPR049022">
    <property type="entry name" value="AMG1_III"/>
</dbReference>
<feature type="domain" description="Phosphoacetylglucosamine mutase AMG1" evidence="19">
    <location>
        <begin position="182"/>
        <end position="291"/>
    </location>
</feature>
<dbReference type="FunFam" id="3.40.120.10:FF:000038">
    <property type="entry name" value="Phosphoacetylglucosamine mutase"/>
    <property type="match status" value="1"/>
</dbReference>
<comment type="catalytic activity">
    <reaction evidence="1 12">
        <text>N-acetyl-alpha-D-glucosamine 1-phosphate = N-acetyl-D-glucosamine 6-phosphate</text>
        <dbReference type="Rhea" id="RHEA:23804"/>
        <dbReference type="ChEBI" id="CHEBI:57513"/>
        <dbReference type="ChEBI" id="CHEBI:57776"/>
        <dbReference type="EC" id="5.4.2.3"/>
    </reaction>
</comment>
<reference evidence="21" key="1">
    <citation type="submission" date="2025-08" db="UniProtKB">
        <authorList>
            <consortium name="RefSeq"/>
        </authorList>
    </citation>
    <scope>IDENTIFICATION</scope>
    <source>
        <tissue evidence="21">Leaf</tissue>
    </source>
</reference>
<keyword evidence="5" id="KW-0597">Phosphoprotein</keyword>
<dbReference type="InterPro" id="IPR016055">
    <property type="entry name" value="A-D-PHexomutase_a/b/a-I/II/III"/>
</dbReference>
<keyword evidence="20" id="KW-1185">Reference proteome</keyword>
<dbReference type="Gene3D" id="3.40.120.10">
    <property type="entry name" value="Alpha-D-Glucose-1,6-Bisphosphate, subunit A, domain 3"/>
    <property type="match status" value="3"/>
</dbReference>
<comment type="cofactor">
    <cofactor evidence="12 15">
        <name>Mg(2+)</name>
        <dbReference type="ChEBI" id="CHEBI:18420"/>
    </cofactor>
    <text evidence="12 15">Binds 1 Mg(2+) ion per subunit.</text>
</comment>
<dbReference type="GO" id="GO:0006048">
    <property type="term" value="P:UDP-N-acetylglucosamine biosynthetic process"/>
    <property type="evidence" value="ECO:0007669"/>
    <property type="project" value="UniProtKB-UniRule"/>
</dbReference>
<evidence type="ECO:0000256" key="11">
    <source>
        <dbReference type="ARBA" id="ARBA00070218"/>
    </source>
</evidence>
<keyword evidence="7 12" id="KW-0460">Magnesium</keyword>
<dbReference type="EC" id="5.4.2.3" evidence="4 12"/>
<proteinExistence type="inferred from homology"/>
<dbReference type="Pfam" id="PF21404">
    <property type="entry name" value="AMG1_III"/>
    <property type="match status" value="1"/>
</dbReference>
<feature type="binding site" description="via phosphate group" evidence="15">
    <location>
        <position position="67"/>
    </location>
    <ligand>
        <name>Mg(2+)</name>
        <dbReference type="ChEBI" id="CHEBI:18420"/>
    </ligand>
</feature>
<organism evidence="20 21">
    <name type="scientific">Rhodamnia argentea</name>
    <dbReference type="NCBI Taxonomy" id="178133"/>
    <lineage>
        <taxon>Eukaryota</taxon>
        <taxon>Viridiplantae</taxon>
        <taxon>Streptophyta</taxon>
        <taxon>Embryophyta</taxon>
        <taxon>Tracheophyta</taxon>
        <taxon>Spermatophyta</taxon>
        <taxon>Magnoliopsida</taxon>
        <taxon>eudicotyledons</taxon>
        <taxon>Gunneridae</taxon>
        <taxon>Pentapetalae</taxon>
        <taxon>rosids</taxon>
        <taxon>malvids</taxon>
        <taxon>Myrtales</taxon>
        <taxon>Myrtaceae</taxon>
        <taxon>Myrtoideae</taxon>
        <taxon>Myrteae</taxon>
        <taxon>Australasian group</taxon>
        <taxon>Rhodamnia</taxon>
    </lineage>
</organism>
<keyword evidence="6 12" id="KW-0479">Metal-binding</keyword>
<feature type="binding site" evidence="14">
    <location>
        <begin position="518"/>
        <end position="522"/>
    </location>
    <ligand>
        <name>substrate</name>
    </ligand>
</feature>
<dbReference type="SUPFAM" id="SSF53738">
    <property type="entry name" value="Phosphoglucomutase, first 3 domains"/>
    <property type="match status" value="4"/>
</dbReference>
<feature type="domain" description="Phosphoacetylglucosamine mutase AMG1" evidence="18">
    <location>
        <begin position="307"/>
        <end position="457"/>
    </location>
</feature>
<dbReference type="Pfam" id="PF02878">
    <property type="entry name" value="PGM_PMM_I"/>
    <property type="match status" value="2"/>
</dbReference>
<feature type="binding site" evidence="15">
    <location>
        <position position="288"/>
    </location>
    <ligand>
        <name>Mg(2+)</name>
        <dbReference type="ChEBI" id="CHEBI:18420"/>
    </ligand>
</feature>
<keyword evidence="8 12" id="KW-0413">Isomerase</keyword>
<feature type="domain" description="Alpha-D-phosphohexomutase alpha/beta/alpha" evidence="17">
    <location>
        <begin position="57"/>
        <end position="89"/>
    </location>
</feature>
<dbReference type="FunFam" id="3.40.120.10:FF:000047">
    <property type="entry name" value="Phosphoacetylglucosamine mutase"/>
    <property type="match status" value="1"/>
</dbReference>
<dbReference type="GeneID" id="115736871"/>
<dbReference type="CDD" id="cd03086">
    <property type="entry name" value="PGM3"/>
    <property type="match status" value="1"/>
</dbReference>
<feature type="binding site" evidence="15">
    <location>
        <position position="284"/>
    </location>
    <ligand>
        <name>Mg(2+)</name>
        <dbReference type="ChEBI" id="CHEBI:18420"/>
    </ligand>
</feature>
<evidence type="ECO:0000256" key="12">
    <source>
        <dbReference type="PIRNR" id="PIRNR016408"/>
    </source>
</evidence>
<dbReference type="Gene3D" id="3.30.310.50">
    <property type="entry name" value="Alpha-D-phosphohexomutase, C-terminal domain"/>
    <property type="match status" value="1"/>
</dbReference>
<feature type="binding site" evidence="15">
    <location>
        <position position="286"/>
    </location>
    <ligand>
        <name>Mg(2+)</name>
        <dbReference type="ChEBI" id="CHEBI:18420"/>
    </ligand>
</feature>
<evidence type="ECO:0000256" key="1">
    <source>
        <dbReference type="ARBA" id="ARBA00000558"/>
    </source>
</evidence>
<comment type="function">
    <text evidence="12">Interconverts GlcNAc-6-P and GlcNAc-1-P.</text>
</comment>
<dbReference type="InterPro" id="IPR049023">
    <property type="entry name" value="AMG1_II"/>
</dbReference>
<dbReference type="Pfam" id="PF21405">
    <property type="entry name" value="AMG1_II"/>
    <property type="match status" value="1"/>
</dbReference>
<dbReference type="Proteomes" id="UP000827889">
    <property type="component" value="Chromosome 9"/>
</dbReference>
<evidence type="ECO:0000256" key="4">
    <source>
        <dbReference type="ARBA" id="ARBA00012731"/>
    </source>
</evidence>
<evidence type="ECO:0000256" key="2">
    <source>
        <dbReference type="ARBA" id="ARBA00004865"/>
    </source>
</evidence>
<evidence type="ECO:0000256" key="14">
    <source>
        <dbReference type="PIRSR" id="PIRSR016408-2"/>
    </source>
</evidence>
<feature type="domain" description="Alpha-D-phosphohexomutase alpha/beta/alpha" evidence="17">
    <location>
        <begin position="126"/>
        <end position="177"/>
    </location>
</feature>
<evidence type="ECO:0000256" key="5">
    <source>
        <dbReference type="ARBA" id="ARBA00022553"/>
    </source>
</evidence>
<name>A0A8B8NQ06_9MYRT</name>
<comment type="pathway">
    <text evidence="2 12">Nucleotide-sugar biosynthesis; UDP-N-acetyl-alpha-D-glucosamine biosynthesis; N-acetyl-alpha-D-glucosamine 1-phosphate from alpha-D-glucosamine 6-phosphate (route I): step 2/2.</text>
</comment>
<evidence type="ECO:0000256" key="15">
    <source>
        <dbReference type="PIRSR" id="PIRSR016408-3"/>
    </source>
</evidence>
<dbReference type="GO" id="GO:0046872">
    <property type="term" value="F:metal ion binding"/>
    <property type="evidence" value="ECO:0007669"/>
    <property type="project" value="UniProtKB-KW"/>
</dbReference>
<gene>
    <name evidence="21" type="primary">LOC115736871</name>
</gene>
<accession>A0A8B8NQ06</accession>
<sequence>MDEEQKSILLKTSSRFPIPPGVKFSYGTAGFRADALVLESTVYRAGILAALRSIKTRSVIGLMITASHNKISDNGVKIADPSGGMLTQAWEPFADALANATDSDCLLQLIIEFAKEESILIDGHCRAEVLLGRDTRPSGESLLEAAKQGINSIVGSAAIDMGILTTPQLHWMVRARNKGMKASERDYFEQLSSSFRYLMNLVPGECKVKGTDYKLVVDGANGVGGEKLECLMNMLDGLVIEVRNTGKGGGILNEGVGADYVQKEKVVPQEFGSNDIGMRCASLDGDADRLVYFIVPSVSSNNIMLVDGDKMLSLFALFIKEQLSILYKGVDENNPYQARFGVVQTAYANGASTDFLKELGLEVVLTPTGVKFLHEKAVEYDIGIYFEANGHGTILFSDSFLCWLEKRQNELSSMSEGSEPQKAALRLLAVSKLVNQAVGDAFSGLLLAEAILQTLSWSINQWSELYQDLPSRQLKVKVMDRTAVVTANAETVVVKPPGIQEAINAETVKYPRGRSFIRPSGTEDVIRVYAEASTQEGADSLAHSVGKLVEQFLE</sequence>
<dbReference type="InterPro" id="IPR036900">
    <property type="entry name" value="A-D-PHexomutase_C_sf"/>
</dbReference>
<dbReference type="PIRSF" id="PIRSF016408">
    <property type="entry name" value="PAGM"/>
    <property type="match status" value="1"/>
</dbReference>
<evidence type="ECO:0000259" key="16">
    <source>
        <dbReference type="Pfam" id="PF00408"/>
    </source>
</evidence>
<feature type="binding site" evidence="14">
    <location>
        <begin position="387"/>
        <end position="389"/>
    </location>
    <ligand>
        <name>substrate</name>
    </ligand>
</feature>
<evidence type="ECO:0000256" key="3">
    <source>
        <dbReference type="ARBA" id="ARBA00010231"/>
    </source>
</evidence>
<dbReference type="FunFam" id="3.30.310.50:FF:000003">
    <property type="entry name" value="Phosphoacetylglucosamine mutase"/>
    <property type="match status" value="1"/>
</dbReference>
<evidence type="ECO:0000256" key="9">
    <source>
        <dbReference type="ARBA" id="ARBA00031926"/>
    </source>
</evidence>
<dbReference type="UniPathway" id="UPA00113">
    <property type="reaction ID" value="UER00530"/>
</dbReference>
<feature type="domain" description="Alpha-D-phosphohexomutase C-terminal" evidence="16">
    <location>
        <begin position="475"/>
        <end position="545"/>
    </location>
</feature>
<dbReference type="PANTHER" id="PTHR45955">
    <property type="entry name" value="PHOSPHOACETYLGLUCOSAMINE MUTASE"/>
    <property type="match status" value="1"/>
</dbReference>
<dbReference type="InterPro" id="IPR005843">
    <property type="entry name" value="A-D-PHexomutase_C"/>
</dbReference>
<dbReference type="RefSeq" id="XP_030524592.1">
    <property type="nucleotide sequence ID" value="XM_030668732.2"/>
</dbReference>
<dbReference type="GO" id="GO:0004610">
    <property type="term" value="F:phosphoacetylglucosamine mutase activity"/>
    <property type="evidence" value="ECO:0007669"/>
    <property type="project" value="UniProtKB-UniRule"/>
</dbReference>
<evidence type="ECO:0000313" key="21">
    <source>
        <dbReference type="RefSeq" id="XP_030524592.1"/>
    </source>
</evidence>
<evidence type="ECO:0000256" key="10">
    <source>
        <dbReference type="ARBA" id="ARBA00032065"/>
    </source>
</evidence>
<evidence type="ECO:0000313" key="20">
    <source>
        <dbReference type="Proteomes" id="UP000827889"/>
    </source>
</evidence>
<evidence type="ECO:0000256" key="6">
    <source>
        <dbReference type="ARBA" id="ARBA00022723"/>
    </source>
</evidence>
<evidence type="ECO:0000256" key="8">
    <source>
        <dbReference type="ARBA" id="ARBA00023235"/>
    </source>
</evidence>
<protein>
    <recommendedName>
        <fullName evidence="11 12">Phosphoacetylglucosamine mutase</fullName>
        <shortName evidence="12">PAGM</shortName>
        <ecNumber evidence="4 12">5.4.2.3</ecNumber>
    </recommendedName>
    <alternativeName>
        <fullName evidence="10 12">Acetylglucosamine phosphomutase</fullName>
    </alternativeName>
    <alternativeName>
        <fullName evidence="9 12">N-acetylglucosamine-phosphate mutase</fullName>
    </alternativeName>
</protein>
<dbReference type="GO" id="GO:0005975">
    <property type="term" value="P:carbohydrate metabolic process"/>
    <property type="evidence" value="ECO:0007669"/>
    <property type="project" value="InterPro"/>
</dbReference>
<evidence type="ECO:0000259" key="17">
    <source>
        <dbReference type="Pfam" id="PF02878"/>
    </source>
</evidence>
<evidence type="ECO:0000259" key="19">
    <source>
        <dbReference type="Pfam" id="PF21405"/>
    </source>
</evidence>
<dbReference type="PANTHER" id="PTHR45955:SF1">
    <property type="entry name" value="PHOSPHOACETYLGLUCOSAMINE MUTASE"/>
    <property type="match status" value="1"/>
</dbReference>
<dbReference type="Pfam" id="PF00408">
    <property type="entry name" value="PGM_PMM_IV"/>
    <property type="match status" value="1"/>
</dbReference>
<evidence type="ECO:0000256" key="13">
    <source>
        <dbReference type="PIRSR" id="PIRSR016408-1"/>
    </source>
</evidence>
<evidence type="ECO:0000256" key="7">
    <source>
        <dbReference type="ARBA" id="ARBA00022842"/>
    </source>
</evidence>
<dbReference type="AlphaFoldDB" id="A0A8B8NQ06"/>
<feature type="active site" description="Phosphoserine intermediate" evidence="13">
    <location>
        <position position="67"/>
    </location>
</feature>
<dbReference type="InterPro" id="IPR016657">
    <property type="entry name" value="PAGM"/>
</dbReference>
<dbReference type="FunFam" id="3.40.120.10:FF:000054">
    <property type="entry name" value="Phosphoacetylglucosamine mutase"/>
    <property type="match status" value="1"/>
</dbReference>